<evidence type="ECO:0000256" key="1">
    <source>
        <dbReference type="SAM" id="SignalP"/>
    </source>
</evidence>
<organism evidence="3 4">
    <name type="scientific">Alloacidobacterium dinghuense</name>
    <dbReference type="NCBI Taxonomy" id="2763107"/>
    <lineage>
        <taxon>Bacteria</taxon>
        <taxon>Pseudomonadati</taxon>
        <taxon>Acidobacteriota</taxon>
        <taxon>Terriglobia</taxon>
        <taxon>Terriglobales</taxon>
        <taxon>Acidobacteriaceae</taxon>
        <taxon>Alloacidobacterium</taxon>
    </lineage>
</organism>
<sequence length="150" mass="17099">MRRITLIATAIFAIFTAATGLAADSKQDKDLFTVREAVWRSWFAGDIQTLEKLVPKDTIAINSGEEKWQNQAEIFQESTQFHASGGKLIRLEFPHTDIQRFGNVAILYSKFVYEIESNGRRSVSSGRAMEVFVLTNDQWTNPGWHTDRED</sequence>
<evidence type="ECO:0000259" key="2">
    <source>
        <dbReference type="Pfam" id="PF14534"/>
    </source>
</evidence>
<feature type="signal peptide" evidence="1">
    <location>
        <begin position="1"/>
        <end position="22"/>
    </location>
</feature>
<feature type="domain" description="DUF4440" evidence="2">
    <location>
        <begin position="34"/>
        <end position="139"/>
    </location>
</feature>
<gene>
    <name evidence="3" type="ORF">H7849_10720</name>
</gene>
<dbReference type="EMBL" id="CP060394">
    <property type="protein sequence ID" value="QNI34318.1"/>
    <property type="molecule type" value="Genomic_DNA"/>
</dbReference>
<keyword evidence="1" id="KW-0732">Signal</keyword>
<dbReference type="Proteomes" id="UP000515312">
    <property type="component" value="Chromosome"/>
</dbReference>
<dbReference type="InterPro" id="IPR032710">
    <property type="entry name" value="NTF2-like_dom_sf"/>
</dbReference>
<protein>
    <submittedName>
        <fullName evidence="3">Nuclear transport factor 2 family protein</fullName>
    </submittedName>
</protein>
<proteinExistence type="predicted"/>
<dbReference type="RefSeq" id="WP_186746395.1">
    <property type="nucleotide sequence ID" value="NZ_CP060394.1"/>
</dbReference>
<accession>A0A7G8BP48</accession>
<dbReference type="Gene3D" id="3.10.450.50">
    <property type="match status" value="1"/>
</dbReference>
<evidence type="ECO:0000313" key="3">
    <source>
        <dbReference type="EMBL" id="QNI34318.1"/>
    </source>
</evidence>
<evidence type="ECO:0000313" key="4">
    <source>
        <dbReference type="Proteomes" id="UP000515312"/>
    </source>
</evidence>
<feature type="chain" id="PRO_5028926907" evidence="1">
    <location>
        <begin position="23"/>
        <end position="150"/>
    </location>
</feature>
<dbReference type="SUPFAM" id="SSF54427">
    <property type="entry name" value="NTF2-like"/>
    <property type="match status" value="1"/>
</dbReference>
<keyword evidence="4" id="KW-1185">Reference proteome</keyword>
<dbReference type="KEGG" id="adin:H7849_10720"/>
<reference evidence="3 4" key="1">
    <citation type="submission" date="2020-08" db="EMBL/GenBank/DDBJ databases">
        <title>Edaphobacter telluris sp. nov. and Acidobacterium dinghuensis sp. nov., two acidobacteria isolated from forest soil.</title>
        <authorList>
            <person name="Fu J."/>
            <person name="Qiu L."/>
        </authorList>
    </citation>
    <scope>NUCLEOTIDE SEQUENCE [LARGE SCALE GENOMIC DNA]</scope>
    <source>
        <strain evidence="3">4Y35</strain>
    </source>
</reference>
<dbReference type="Pfam" id="PF14534">
    <property type="entry name" value="DUF4440"/>
    <property type="match status" value="1"/>
</dbReference>
<dbReference type="InterPro" id="IPR027843">
    <property type="entry name" value="DUF4440"/>
</dbReference>
<dbReference type="AlphaFoldDB" id="A0A7G8BP48"/>
<name>A0A7G8BP48_9BACT</name>